<dbReference type="GO" id="GO:0003677">
    <property type="term" value="F:DNA binding"/>
    <property type="evidence" value="ECO:0007669"/>
    <property type="project" value="UniProtKB-KW"/>
</dbReference>
<evidence type="ECO:0000256" key="6">
    <source>
        <dbReference type="ARBA" id="ARBA00023242"/>
    </source>
</evidence>
<keyword evidence="3" id="KW-0238">DNA-binding</keyword>
<comment type="similarity">
    <text evidence="7">Belongs to the AP2/ERF transcription factor family. ERF subfamily.</text>
</comment>
<organism evidence="9 10">
    <name type="scientific">Tetracentron sinense</name>
    <name type="common">Spur-leaf</name>
    <dbReference type="NCBI Taxonomy" id="13715"/>
    <lineage>
        <taxon>Eukaryota</taxon>
        <taxon>Viridiplantae</taxon>
        <taxon>Streptophyta</taxon>
        <taxon>Embryophyta</taxon>
        <taxon>Tracheophyta</taxon>
        <taxon>Spermatophyta</taxon>
        <taxon>Magnoliopsida</taxon>
        <taxon>Trochodendrales</taxon>
        <taxon>Trochodendraceae</taxon>
        <taxon>Tetracentron</taxon>
    </lineage>
</organism>
<protein>
    <recommendedName>
        <fullName evidence="8">AP2/ERF domain-containing protein</fullName>
    </recommendedName>
</protein>
<keyword evidence="5" id="KW-0804">Transcription</keyword>
<sequence length="206" mass="22805">MVKPSTSRPPRCERKDYAINGSNGRYKGVRMRKWGKWVAEIRLPNSRDRIWLGSYETPEKAARAYDAAVFCLRGPSAKLNFPAMPPEIPSAGDLTPPQIQVAAAKYAHESPVVTAPEELQSKKSMSSSSSVVDSVSTELLAVSKGEEVKSVPVDTTFLPESEDAFSPYLDGFEWEGFAPVDERGRECAEDTFSGGAYYQTPRLWTF</sequence>
<dbReference type="InterPro" id="IPR016177">
    <property type="entry name" value="DNA-bd_dom_sf"/>
</dbReference>
<name>A0A835D2Z6_TETSI</name>
<gene>
    <name evidence="9" type="ORF">HHK36_025378</name>
</gene>
<dbReference type="GO" id="GO:0005634">
    <property type="term" value="C:nucleus"/>
    <property type="evidence" value="ECO:0007669"/>
    <property type="project" value="UniProtKB-SubCell"/>
</dbReference>
<evidence type="ECO:0000313" key="10">
    <source>
        <dbReference type="Proteomes" id="UP000655225"/>
    </source>
</evidence>
<dbReference type="EMBL" id="JABCRI010000019">
    <property type="protein sequence ID" value="KAF8388698.1"/>
    <property type="molecule type" value="Genomic_DNA"/>
</dbReference>
<accession>A0A835D2Z6</accession>
<evidence type="ECO:0000256" key="3">
    <source>
        <dbReference type="ARBA" id="ARBA00023125"/>
    </source>
</evidence>
<dbReference type="PANTHER" id="PTHR31985:SF312">
    <property type="entry name" value="AP2_ERF DOMAIN-CONTAINING PROTEIN"/>
    <property type="match status" value="1"/>
</dbReference>
<dbReference type="InterPro" id="IPR051032">
    <property type="entry name" value="AP2/ERF_TF_ERF_subfamily"/>
</dbReference>
<dbReference type="OrthoDB" id="1918918at2759"/>
<feature type="domain" description="AP2/ERF" evidence="8">
    <location>
        <begin position="25"/>
        <end position="82"/>
    </location>
</feature>
<reference evidence="9 10" key="1">
    <citation type="submission" date="2020-04" db="EMBL/GenBank/DDBJ databases">
        <title>Plant Genome Project.</title>
        <authorList>
            <person name="Zhang R.-G."/>
        </authorList>
    </citation>
    <scope>NUCLEOTIDE SEQUENCE [LARGE SCALE GENOMIC DNA]</scope>
    <source>
        <strain evidence="9">YNK0</strain>
        <tissue evidence="9">Leaf</tissue>
    </source>
</reference>
<proteinExistence type="inferred from homology"/>
<evidence type="ECO:0000256" key="2">
    <source>
        <dbReference type="ARBA" id="ARBA00023015"/>
    </source>
</evidence>
<dbReference type="PANTHER" id="PTHR31985">
    <property type="entry name" value="ETHYLENE-RESPONSIVE TRANSCRIPTION FACTOR ERF042-RELATED"/>
    <property type="match status" value="1"/>
</dbReference>
<dbReference type="InterPro" id="IPR001471">
    <property type="entry name" value="AP2/ERF_dom"/>
</dbReference>
<dbReference type="GO" id="GO:0003700">
    <property type="term" value="F:DNA-binding transcription factor activity"/>
    <property type="evidence" value="ECO:0007669"/>
    <property type="project" value="InterPro"/>
</dbReference>
<keyword evidence="6" id="KW-0539">Nucleus</keyword>
<dbReference type="AlphaFoldDB" id="A0A835D2Z6"/>
<dbReference type="Gene3D" id="3.30.730.10">
    <property type="entry name" value="AP2/ERF domain"/>
    <property type="match status" value="1"/>
</dbReference>
<dbReference type="FunFam" id="3.30.730.10:FF:000001">
    <property type="entry name" value="Ethylene-responsive transcription factor 2"/>
    <property type="match status" value="1"/>
</dbReference>
<keyword evidence="4" id="KW-0010">Activator</keyword>
<evidence type="ECO:0000256" key="1">
    <source>
        <dbReference type="ARBA" id="ARBA00004123"/>
    </source>
</evidence>
<evidence type="ECO:0000313" key="9">
    <source>
        <dbReference type="EMBL" id="KAF8388698.1"/>
    </source>
</evidence>
<dbReference type="CDD" id="cd00018">
    <property type="entry name" value="AP2"/>
    <property type="match status" value="1"/>
</dbReference>
<dbReference type="PROSITE" id="PS51032">
    <property type="entry name" value="AP2_ERF"/>
    <property type="match status" value="1"/>
</dbReference>
<dbReference type="InterPro" id="IPR036955">
    <property type="entry name" value="AP2/ERF_dom_sf"/>
</dbReference>
<dbReference type="Proteomes" id="UP000655225">
    <property type="component" value="Unassembled WGS sequence"/>
</dbReference>
<evidence type="ECO:0000256" key="4">
    <source>
        <dbReference type="ARBA" id="ARBA00023159"/>
    </source>
</evidence>
<keyword evidence="10" id="KW-1185">Reference proteome</keyword>
<evidence type="ECO:0000256" key="5">
    <source>
        <dbReference type="ARBA" id="ARBA00023163"/>
    </source>
</evidence>
<comment type="subcellular location">
    <subcellularLocation>
        <location evidence="1">Nucleus</location>
    </subcellularLocation>
</comment>
<dbReference type="PRINTS" id="PR00367">
    <property type="entry name" value="ETHRSPELEMNT"/>
</dbReference>
<keyword evidence="2" id="KW-0805">Transcription regulation</keyword>
<evidence type="ECO:0000256" key="7">
    <source>
        <dbReference type="ARBA" id="ARBA00024343"/>
    </source>
</evidence>
<dbReference type="Pfam" id="PF00847">
    <property type="entry name" value="AP2"/>
    <property type="match status" value="1"/>
</dbReference>
<dbReference type="SMART" id="SM00380">
    <property type="entry name" value="AP2"/>
    <property type="match status" value="1"/>
</dbReference>
<dbReference type="SUPFAM" id="SSF54171">
    <property type="entry name" value="DNA-binding domain"/>
    <property type="match status" value="1"/>
</dbReference>
<evidence type="ECO:0000259" key="8">
    <source>
        <dbReference type="PROSITE" id="PS51032"/>
    </source>
</evidence>
<comment type="caution">
    <text evidence="9">The sequence shown here is derived from an EMBL/GenBank/DDBJ whole genome shotgun (WGS) entry which is preliminary data.</text>
</comment>